<dbReference type="EMBL" id="LXEQ01000011">
    <property type="protein sequence ID" value="OAT31671.1"/>
    <property type="molecule type" value="Genomic_DNA"/>
</dbReference>
<evidence type="ECO:0000259" key="16">
    <source>
        <dbReference type="Pfam" id="PF18412"/>
    </source>
</evidence>
<keyword evidence="6" id="KW-0812">Transmembrane</keyword>
<keyword evidence="9" id="KW-0406">Ion transport</keyword>
<dbReference type="Pfam" id="PF18412">
    <property type="entry name" value="Wza_C"/>
    <property type="match status" value="1"/>
</dbReference>
<evidence type="ECO:0000256" key="6">
    <source>
        <dbReference type="ARBA" id="ARBA00022692"/>
    </source>
</evidence>
<keyword evidence="13" id="KW-0998">Cell outer membrane</keyword>
<protein>
    <submittedName>
        <fullName evidence="18">Wza family polysaccharide export lipoprotein</fullName>
    </submittedName>
</protein>
<evidence type="ECO:0000256" key="11">
    <source>
        <dbReference type="ARBA" id="ARBA00023136"/>
    </source>
</evidence>
<keyword evidence="14 18" id="KW-0449">Lipoprotein</keyword>
<accession>A0ABX2WCR5</accession>
<evidence type="ECO:0000256" key="4">
    <source>
        <dbReference type="ARBA" id="ARBA00022452"/>
    </source>
</evidence>
<dbReference type="Gene3D" id="1.20.5.70">
    <property type="match status" value="1"/>
</dbReference>
<dbReference type="NCBIfam" id="NF011658">
    <property type="entry name" value="PRK15078.1"/>
    <property type="match status" value="1"/>
</dbReference>
<comment type="caution">
    <text evidence="18">The sequence shown here is derived from an EMBL/GenBank/DDBJ whole genome shotgun (WGS) entry which is preliminary data.</text>
</comment>
<feature type="domain" description="Polysaccharide export protein N-terminal" evidence="15">
    <location>
        <begin position="101"/>
        <end position="185"/>
    </location>
</feature>
<evidence type="ECO:0000256" key="1">
    <source>
        <dbReference type="ARBA" id="ARBA00004571"/>
    </source>
</evidence>
<dbReference type="Gene3D" id="3.10.560.10">
    <property type="entry name" value="Outer membrane lipoprotein wza domain like"/>
    <property type="match status" value="2"/>
</dbReference>
<feature type="domain" description="SLBB" evidence="17">
    <location>
        <begin position="191"/>
        <end position="269"/>
    </location>
</feature>
<evidence type="ECO:0000256" key="3">
    <source>
        <dbReference type="ARBA" id="ARBA00022448"/>
    </source>
</evidence>
<evidence type="ECO:0000256" key="10">
    <source>
        <dbReference type="ARBA" id="ARBA00023114"/>
    </source>
</evidence>
<evidence type="ECO:0000256" key="5">
    <source>
        <dbReference type="ARBA" id="ARBA00022597"/>
    </source>
</evidence>
<comment type="subcellular location">
    <subcellularLocation>
        <location evidence="1">Cell outer membrane</location>
        <topology evidence="1">Multi-pass membrane protein</topology>
    </subcellularLocation>
</comment>
<dbReference type="InterPro" id="IPR003715">
    <property type="entry name" value="Poly_export_N"/>
</dbReference>
<evidence type="ECO:0000256" key="14">
    <source>
        <dbReference type="ARBA" id="ARBA00023288"/>
    </source>
</evidence>
<keyword evidence="7" id="KW-0732">Signal</keyword>
<dbReference type="Pfam" id="PF02563">
    <property type="entry name" value="Poly_export"/>
    <property type="match status" value="1"/>
</dbReference>
<keyword evidence="11" id="KW-0472">Membrane</keyword>
<evidence type="ECO:0000259" key="15">
    <source>
        <dbReference type="Pfam" id="PF02563"/>
    </source>
</evidence>
<evidence type="ECO:0000259" key="17">
    <source>
        <dbReference type="Pfam" id="PF22461"/>
    </source>
</evidence>
<evidence type="ECO:0000313" key="18">
    <source>
        <dbReference type="EMBL" id="OAT31671.1"/>
    </source>
</evidence>
<reference evidence="18 19" key="1">
    <citation type="submission" date="2016-04" db="EMBL/GenBank/DDBJ databases">
        <title>ATOL: Assembling a taxonomically balanced genome-scale reconstruction of the evolutionary history of the Enterobacteriaceae.</title>
        <authorList>
            <person name="Plunkett G.III."/>
            <person name="Neeno-Eckwall E.C."/>
            <person name="Glasner J.D."/>
            <person name="Perna N.T."/>
        </authorList>
    </citation>
    <scope>NUCLEOTIDE SEQUENCE [LARGE SCALE GENOMIC DNA]</scope>
    <source>
        <strain evidence="18 19">ATCC 51602</strain>
    </source>
</reference>
<evidence type="ECO:0000256" key="12">
    <source>
        <dbReference type="ARBA" id="ARBA00023139"/>
    </source>
</evidence>
<comment type="similarity">
    <text evidence="2">Belongs to the BexD/CtrA/VexA family.</text>
</comment>
<keyword evidence="12" id="KW-0564">Palmitate</keyword>
<dbReference type="Gene3D" id="3.30.1950.10">
    <property type="entry name" value="wza like domain"/>
    <property type="match status" value="1"/>
</dbReference>
<dbReference type="InterPro" id="IPR054765">
    <property type="entry name" value="SLBB_dom"/>
</dbReference>
<evidence type="ECO:0000256" key="8">
    <source>
        <dbReference type="ARBA" id="ARBA00023047"/>
    </source>
</evidence>
<name>A0ABX2WCR5_9ENTR</name>
<feature type="domain" description="SLBB" evidence="17">
    <location>
        <begin position="276"/>
        <end position="363"/>
    </location>
</feature>
<feature type="domain" description="Outer-membrane lipoprotein Wza C-terminal" evidence="16">
    <location>
        <begin position="366"/>
        <end position="394"/>
    </location>
</feature>
<keyword evidence="8" id="KW-0625">Polysaccharide transport</keyword>
<evidence type="ECO:0000256" key="2">
    <source>
        <dbReference type="ARBA" id="ARBA00009450"/>
    </source>
</evidence>
<keyword evidence="10" id="KW-0626">Porin</keyword>
<dbReference type="PANTHER" id="PTHR33619:SF3">
    <property type="entry name" value="POLYSACCHARIDE EXPORT PROTEIN GFCE-RELATED"/>
    <property type="match status" value="1"/>
</dbReference>
<organism evidence="18 19">
    <name type="scientific">Buttiauxella ferragutiae ATCC 51602</name>
    <dbReference type="NCBI Taxonomy" id="1354252"/>
    <lineage>
        <taxon>Bacteria</taxon>
        <taxon>Pseudomonadati</taxon>
        <taxon>Pseudomonadota</taxon>
        <taxon>Gammaproteobacteria</taxon>
        <taxon>Enterobacterales</taxon>
        <taxon>Enterobacteriaceae</taxon>
        <taxon>Buttiauxella</taxon>
    </lineage>
</organism>
<evidence type="ECO:0000256" key="13">
    <source>
        <dbReference type="ARBA" id="ARBA00023237"/>
    </source>
</evidence>
<evidence type="ECO:0000256" key="9">
    <source>
        <dbReference type="ARBA" id="ARBA00023065"/>
    </source>
</evidence>
<dbReference type="InterPro" id="IPR040716">
    <property type="entry name" value="Wza_C"/>
</dbReference>
<sequence length="400" mass="44020">MSFKFCRLVSHMPIPFVVDIMKKIILIKPVIFSLLSLMSGCTIIPGTHLDVSSKNMVKEHGTAVDINSLVNIYPISPKLTSSLLTPKITAQANPELEKLIQQYHYRIGVGDILMVTVWDHPELTTPAGQYRSASDTGNWVQANGTIFYPYAGKIHVDGKTLEDVRQTLTEKLAPWIESPQVDVSVANFRSQKAYITGEVTNSGQQAITNVPLTIIDALNNAGGLTEFADWNHAVLSRAGQKEMISLKALLKSGDLTQNRLLLAGDILYVPRNDELKVFVMGEVNKQTMLKMDSSGMTLTEALGRAEGINQMTSDATGIFVIRAQSNNQSDHKIANIYQLDASDASALVMGTSFQLEPYDIVYVTSAPIARWNRVISQLIPTISGVKEITESANFIHNWGK</sequence>
<dbReference type="Proteomes" id="UP000078407">
    <property type="component" value="Unassembled WGS sequence"/>
</dbReference>
<proteinExistence type="inferred from homology"/>
<gene>
    <name evidence="18" type="ORF">M976_00608</name>
</gene>
<keyword evidence="19" id="KW-1185">Reference proteome</keyword>
<keyword evidence="3" id="KW-0813">Transport</keyword>
<dbReference type="Pfam" id="PF22461">
    <property type="entry name" value="SLBB_2"/>
    <property type="match status" value="2"/>
</dbReference>
<evidence type="ECO:0000313" key="19">
    <source>
        <dbReference type="Proteomes" id="UP000078407"/>
    </source>
</evidence>
<keyword evidence="4" id="KW-1134">Transmembrane beta strand</keyword>
<keyword evidence="5" id="KW-0762">Sugar transport</keyword>
<dbReference type="InterPro" id="IPR049712">
    <property type="entry name" value="Poly_export"/>
</dbReference>
<dbReference type="PANTHER" id="PTHR33619">
    <property type="entry name" value="POLYSACCHARIDE EXPORT PROTEIN GFCE-RELATED"/>
    <property type="match status" value="1"/>
</dbReference>
<evidence type="ECO:0000256" key="7">
    <source>
        <dbReference type="ARBA" id="ARBA00022729"/>
    </source>
</evidence>